<reference evidence="10 11" key="1">
    <citation type="journal article" date="2023" name="Sci. Data">
        <title>Genome assembly of the Korean intertidal mud-creeper Batillaria attramentaria.</title>
        <authorList>
            <person name="Patra A.K."/>
            <person name="Ho P.T."/>
            <person name="Jun S."/>
            <person name="Lee S.J."/>
            <person name="Kim Y."/>
            <person name="Won Y.J."/>
        </authorList>
    </citation>
    <scope>NUCLEOTIDE SEQUENCE [LARGE SCALE GENOMIC DNA]</scope>
    <source>
        <strain evidence="10">Wonlab-2016</strain>
    </source>
</reference>
<dbReference type="AlphaFoldDB" id="A0ABD0LES2"/>
<evidence type="ECO:0000256" key="3">
    <source>
        <dbReference type="ARBA" id="ARBA00022723"/>
    </source>
</evidence>
<evidence type="ECO:0000313" key="10">
    <source>
        <dbReference type="EMBL" id="KAK7497845.1"/>
    </source>
</evidence>
<keyword evidence="4 8" id="KW-0560">Oxidoreductase</keyword>
<evidence type="ECO:0000256" key="2">
    <source>
        <dbReference type="ARBA" id="ARBA00022617"/>
    </source>
</evidence>
<evidence type="ECO:0000256" key="5">
    <source>
        <dbReference type="ARBA" id="ARBA00023004"/>
    </source>
</evidence>
<dbReference type="PROSITE" id="PS00086">
    <property type="entry name" value="CYTOCHROME_P450"/>
    <property type="match status" value="1"/>
</dbReference>
<feature type="chain" id="PRO_5044837329" description="Cytochrome P450" evidence="9">
    <location>
        <begin position="20"/>
        <end position="512"/>
    </location>
</feature>
<keyword evidence="11" id="KW-1185">Reference proteome</keyword>
<dbReference type="InterPro" id="IPR017972">
    <property type="entry name" value="Cyt_P450_CS"/>
</dbReference>
<dbReference type="InterPro" id="IPR002401">
    <property type="entry name" value="Cyt_P450_E_grp-I"/>
</dbReference>
<keyword evidence="5 7" id="KW-0408">Iron</keyword>
<keyword evidence="6 8" id="KW-0503">Monooxygenase</keyword>
<evidence type="ECO:0008006" key="12">
    <source>
        <dbReference type="Google" id="ProtNLM"/>
    </source>
</evidence>
<dbReference type="PRINTS" id="PR00385">
    <property type="entry name" value="P450"/>
</dbReference>
<dbReference type="Proteomes" id="UP001519460">
    <property type="component" value="Unassembled WGS sequence"/>
</dbReference>
<keyword evidence="9" id="KW-0732">Signal</keyword>
<feature type="binding site" description="axial binding residue" evidence="7">
    <location>
        <position position="454"/>
    </location>
    <ligand>
        <name>heme</name>
        <dbReference type="ChEBI" id="CHEBI:30413"/>
    </ligand>
    <ligandPart>
        <name>Fe</name>
        <dbReference type="ChEBI" id="CHEBI:18248"/>
    </ligandPart>
</feature>
<evidence type="ECO:0000256" key="9">
    <source>
        <dbReference type="SAM" id="SignalP"/>
    </source>
</evidence>
<dbReference type="GO" id="GO:0046872">
    <property type="term" value="F:metal ion binding"/>
    <property type="evidence" value="ECO:0007669"/>
    <property type="project" value="UniProtKB-KW"/>
</dbReference>
<sequence length="512" mass="58054">MELVTLGLILFLTTSLLLAIVTKSAAPRKLPPGPKGLHSLRLLLRAALSGTLHLEAEKWSKQYGDLVLIQTPAQNLVFLNSSRLIRRVYAEKGREGVTNDRPKTFSGWWAMYGNNDIILGSPTSTHWARLRKLFHSSIRFYGDGVERFESTVQVELRRLIDRLGAMTTVDSRERTPASVEVDLSNLMSYSLLCVLGVLLTGDCPEPDSDLVHRIKQFDHDANTLFNPSVDGVLTAFPFLRFLPCYYGHVVRDVTSSRQRLLDTLFTEAKASHAPGHPRGIVDILFDEQLKPDGHWLSDQHIQCVIMDTVITAYLTSRETLLDLFLYLLHFPEVMRRIQKEVDHAIGQRMPRIEDRGNLPYTEAAILEVLRHSSFIPLGIPHECRDDVTVDDVHISKGSMLFANTWVCHHDPEVWGDPGIFRPERFLDDVTGQVLPATHPLRQNLLSFGAGKRSCPGENFARTRVFLYVTTLLQKFDILPPAEHELLPLERGSWNSGAMLNLKPYHCVFQERR</sequence>
<dbReference type="PRINTS" id="PR00463">
    <property type="entry name" value="EP450I"/>
</dbReference>
<comment type="cofactor">
    <cofactor evidence="7">
        <name>heme</name>
        <dbReference type="ChEBI" id="CHEBI:30413"/>
    </cofactor>
</comment>
<dbReference type="PANTHER" id="PTHR24289:SF1">
    <property type="entry name" value="STEROID 17-ALPHA-HYDROXYLASE_17,20 LYASE"/>
    <property type="match status" value="1"/>
</dbReference>
<dbReference type="Pfam" id="PF00067">
    <property type="entry name" value="p450"/>
    <property type="match status" value="1"/>
</dbReference>
<protein>
    <recommendedName>
        <fullName evidence="12">Cytochrome P450</fullName>
    </recommendedName>
</protein>
<name>A0ABD0LES2_9CAEN</name>
<evidence type="ECO:0000313" key="11">
    <source>
        <dbReference type="Proteomes" id="UP001519460"/>
    </source>
</evidence>
<evidence type="ECO:0000256" key="1">
    <source>
        <dbReference type="ARBA" id="ARBA00010617"/>
    </source>
</evidence>
<dbReference type="InterPro" id="IPR036396">
    <property type="entry name" value="Cyt_P450_sf"/>
</dbReference>
<evidence type="ECO:0000256" key="8">
    <source>
        <dbReference type="RuleBase" id="RU000461"/>
    </source>
</evidence>
<evidence type="ECO:0000256" key="6">
    <source>
        <dbReference type="ARBA" id="ARBA00023033"/>
    </source>
</evidence>
<dbReference type="SUPFAM" id="SSF48264">
    <property type="entry name" value="Cytochrome P450"/>
    <property type="match status" value="1"/>
</dbReference>
<keyword evidence="3 7" id="KW-0479">Metal-binding</keyword>
<dbReference type="GO" id="GO:0004497">
    <property type="term" value="F:monooxygenase activity"/>
    <property type="evidence" value="ECO:0007669"/>
    <property type="project" value="UniProtKB-KW"/>
</dbReference>
<evidence type="ECO:0000256" key="4">
    <source>
        <dbReference type="ARBA" id="ARBA00023002"/>
    </source>
</evidence>
<keyword evidence="2 7" id="KW-0349">Heme</keyword>
<dbReference type="Gene3D" id="1.10.630.10">
    <property type="entry name" value="Cytochrome P450"/>
    <property type="match status" value="1"/>
</dbReference>
<feature type="signal peptide" evidence="9">
    <location>
        <begin position="1"/>
        <end position="19"/>
    </location>
</feature>
<dbReference type="InterPro" id="IPR001128">
    <property type="entry name" value="Cyt_P450"/>
</dbReference>
<accession>A0ABD0LES2</accession>
<proteinExistence type="inferred from homology"/>
<dbReference type="EMBL" id="JACVVK020000055">
    <property type="protein sequence ID" value="KAK7497845.1"/>
    <property type="molecule type" value="Genomic_DNA"/>
</dbReference>
<comment type="caution">
    <text evidence="10">The sequence shown here is derived from an EMBL/GenBank/DDBJ whole genome shotgun (WGS) entry which is preliminary data.</text>
</comment>
<organism evidence="10 11">
    <name type="scientific">Batillaria attramentaria</name>
    <dbReference type="NCBI Taxonomy" id="370345"/>
    <lineage>
        <taxon>Eukaryota</taxon>
        <taxon>Metazoa</taxon>
        <taxon>Spiralia</taxon>
        <taxon>Lophotrochozoa</taxon>
        <taxon>Mollusca</taxon>
        <taxon>Gastropoda</taxon>
        <taxon>Caenogastropoda</taxon>
        <taxon>Sorbeoconcha</taxon>
        <taxon>Cerithioidea</taxon>
        <taxon>Batillariidae</taxon>
        <taxon>Batillaria</taxon>
    </lineage>
</organism>
<gene>
    <name evidence="10" type="ORF">BaRGS_00010979</name>
</gene>
<evidence type="ECO:0000256" key="7">
    <source>
        <dbReference type="PIRSR" id="PIRSR602401-1"/>
    </source>
</evidence>
<comment type="similarity">
    <text evidence="1 8">Belongs to the cytochrome P450 family.</text>
</comment>
<dbReference type="PANTHER" id="PTHR24289">
    <property type="entry name" value="STEROID 17-ALPHA-HYDROXYLASE/17,20 LYASE"/>
    <property type="match status" value="1"/>
</dbReference>